<dbReference type="KEGG" id="mant:BHD05_08975"/>
<feature type="transmembrane region" description="Helical" evidence="1">
    <location>
        <begin position="73"/>
        <end position="90"/>
    </location>
</feature>
<evidence type="ECO:0000313" key="2">
    <source>
        <dbReference type="EMBL" id="QHO69754.1"/>
    </source>
</evidence>
<dbReference type="Pfam" id="PF14017">
    <property type="entry name" value="DUF4233"/>
    <property type="match status" value="1"/>
</dbReference>
<protein>
    <recommendedName>
        <fullName evidence="4">DUF4233 domain-containing protein</fullName>
    </recommendedName>
</protein>
<keyword evidence="3" id="KW-1185">Reference proteome</keyword>
<dbReference type="Proteomes" id="UP000464507">
    <property type="component" value="Chromosome"/>
</dbReference>
<evidence type="ECO:0008006" key="4">
    <source>
        <dbReference type="Google" id="ProtNLM"/>
    </source>
</evidence>
<gene>
    <name evidence="2" type="ORF">BHD05_08975</name>
</gene>
<dbReference type="EMBL" id="CP017146">
    <property type="protein sequence ID" value="QHO69754.1"/>
    <property type="molecule type" value="Genomic_DNA"/>
</dbReference>
<dbReference type="AlphaFoldDB" id="A0A7L5AK61"/>
<keyword evidence="1" id="KW-0812">Transmembrane</keyword>
<organism evidence="2 3">
    <name type="scientific">Marisediminicola antarctica</name>
    <dbReference type="NCBI Taxonomy" id="674079"/>
    <lineage>
        <taxon>Bacteria</taxon>
        <taxon>Bacillati</taxon>
        <taxon>Actinomycetota</taxon>
        <taxon>Actinomycetes</taxon>
        <taxon>Micrococcales</taxon>
        <taxon>Microbacteriaceae</taxon>
        <taxon>Marisediminicola</taxon>
    </lineage>
</organism>
<proteinExistence type="predicted"/>
<evidence type="ECO:0000256" key="1">
    <source>
        <dbReference type="SAM" id="Phobius"/>
    </source>
</evidence>
<sequence>MEEVSPRERRAPRRRSATESLLSIVLVLEALLVFFLTLVVFALDALPPAAAFIGGGVLFVALLALGRVMRYEWAVWVGWLMQLVIILTGLLEPLMFGIGAIFVALWTYCFITGRRLDKRNAALFPDDSTDTSTTDTKETP</sequence>
<dbReference type="InterPro" id="IPR025327">
    <property type="entry name" value="DUF4233"/>
</dbReference>
<evidence type="ECO:0000313" key="3">
    <source>
        <dbReference type="Proteomes" id="UP000464507"/>
    </source>
</evidence>
<reference evidence="2 3" key="1">
    <citation type="submission" date="2016-09" db="EMBL/GenBank/DDBJ databases">
        <title>Complete genome sequence of microbes from the polar regions.</title>
        <authorList>
            <person name="Liao L."/>
            <person name="Chen B."/>
        </authorList>
    </citation>
    <scope>NUCLEOTIDE SEQUENCE [LARGE SCALE GENOMIC DNA]</scope>
    <source>
        <strain evidence="2 3">ZS314</strain>
    </source>
</reference>
<accession>A0A7L5AK61</accession>
<name>A0A7L5AK61_9MICO</name>
<feature type="transmembrane region" description="Helical" evidence="1">
    <location>
        <begin position="96"/>
        <end position="113"/>
    </location>
</feature>
<feature type="transmembrane region" description="Helical" evidence="1">
    <location>
        <begin position="49"/>
        <end position="66"/>
    </location>
</feature>
<keyword evidence="1" id="KW-0472">Membrane</keyword>
<feature type="transmembrane region" description="Helical" evidence="1">
    <location>
        <begin position="21"/>
        <end position="43"/>
    </location>
</feature>
<keyword evidence="1" id="KW-1133">Transmembrane helix</keyword>